<protein>
    <submittedName>
        <fullName evidence="1">Uncharacterized protein</fullName>
    </submittedName>
</protein>
<name>A0ACC0D8Q6_9PEZI</name>
<reference evidence="1 2" key="1">
    <citation type="journal article" date="2022" name="New Phytol.">
        <title>Ecological generalism drives hyperdiversity of secondary metabolite gene clusters in xylarialean endophytes.</title>
        <authorList>
            <person name="Franco M.E.E."/>
            <person name="Wisecaver J.H."/>
            <person name="Arnold A.E."/>
            <person name="Ju Y.M."/>
            <person name="Slot J.C."/>
            <person name="Ahrendt S."/>
            <person name="Moore L.P."/>
            <person name="Eastman K.E."/>
            <person name="Scott K."/>
            <person name="Konkel Z."/>
            <person name="Mondo S.J."/>
            <person name="Kuo A."/>
            <person name="Hayes R.D."/>
            <person name="Haridas S."/>
            <person name="Andreopoulos B."/>
            <person name="Riley R."/>
            <person name="LaButti K."/>
            <person name="Pangilinan J."/>
            <person name="Lipzen A."/>
            <person name="Amirebrahimi M."/>
            <person name="Yan J."/>
            <person name="Adam C."/>
            <person name="Keymanesh K."/>
            <person name="Ng V."/>
            <person name="Louie K."/>
            <person name="Northen T."/>
            <person name="Drula E."/>
            <person name="Henrissat B."/>
            <person name="Hsieh H.M."/>
            <person name="Youens-Clark K."/>
            <person name="Lutzoni F."/>
            <person name="Miadlikowska J."/>
            <person name="Eastwood D.C."/>
            <person name="Hamelin R.C."/>
            <person name="Grigoriev I.V."/>
            <person name="U'Ren J.M."/>
        </authorList>
    </citation>
    <scope>NUCLEOTIDE SEQUENCE [LARGE SCALE GENOMIC DNA]</scope>
    <source>
        <strain evidence="1 2">ER1909</strain>
    </source>
</reference>
<dbReference type="EMBL" id="MU394299">
    <property type="protein sequence ID" value="KAI6088765.1"/>
    <property type="molecule type" value="Genomic_DNA"/>
</dbReference>
<comment type="caution">
    <text evidence="1">The sequence shown here is derived from an EMBL/GenBank/DDBJ whole genome shotgun (WGS) entry which is preliminary data.</text>
</comment>
<gene>
    <name evidence="1" type="ORF">F4821DRAFT_257608</name>
</gene>
<organism evidence="1 2">
    <name type="scientific">Hypoxylon rubiginosum</name>
    <dbReference type="NCBI Taxonomy" id="110542"/>
    <lineage>
        <taxon>Eukaryota</taxon>
        <taxon>Fungi</taxon>
        <taxon>Dikarya</taxon>
        <taxon>Ascomycota</taxon>
        <taxon>Pezizomycotina</taxon>
        <taxon>Sordariomycetes</taxon>
        <taxon>Xylariomycetidae</taxon>
        <taxon>Xylariales</taxon>
        <taxon>Hypoxylaceae</taxon>
        <taxon>Hypoxylon</taxon>
    </lineage>
</organism>
<evidence type="ECO:0000313" key="1">
    <source>
        <dbReference type="EMBL" id="KAI6088765.1"/>
    </source>
</evidence>
<keyword evidence="2" id="KW-1185">Reference proteome</keyword>
<sequence>MRLAGVAVAAALPAAFAAQQRVLMQSTSVKVEDAPGLMAATPVLVNSTEITQAPKPLTTAAAEKPALEASVMGLIVFSAAGLYLL</sequence>
<evidence type="ECO:0000313" key="2">
    <source>
        <dbReference type="Proteomes" id="UP001497680"/>
    </source>
</evidence>
<accession>A0ACC0D8Q6</accession>
<dbReference type="Proteomes" id="UP001497680">
    <property type="component" value="Unassembled WGS sequence"/>
</dbReference>
<proteinExistence type="predicted"/>